<sequence>MPPLTAIILSNKRNKRRVYVSIHHRDELSLGENRVRLGYEAFHWGILITPKSSRGPDSLAFDIFDVAVLDPISRQDTNPNRNWIFRPKTRVDSMRSGRLLGRVLIGKVPNNTTDVQIQSVLATVPVPVNGATPQQSCVTWTLAAVAALQNAGLARQFDVSQFTALANSYADRWLAAPNAHNRYDYAVGSQ</sequence>
<gene>
    <name evidence="1" type="ORF">K505DRAFT_253434</name>
</gene>
<dbReference type="AlphaFoldDB" id="A0A6A6WZM7"/>
<reference evidence="1" key="1">
    <citation type="journal article" date="2020" name="Stud. Mycol.">
        <title>101 Dothideomycetes genomes: a test case for predicting lifestyles and emergence of pathogens.</title>
        <authorList>
            <person name="Haridas S."/>
            <person name="Albert R."/>
            <person name="Binder M."/>
            <person name="Bloem J."/>
            <person name="Labutti K."/>
            <person name="Salamov A."/>
            <person name="Andreopoulos B."/>
            <person name="Baker S."/>
            <person name="Barry K."/>
            <person name="Bills G."/>
            <person name="Bluhm B."/>
            <person name="Cannon C."/>
            <person name="Castanera R."/>
            <person name="Culley D."/>
            <person name="Daum C."/>
            <person name="Ezra D."/>
            <person name="Gonzalez J."/>
            <person name="Henrissat B."/>
            <person name="Kuo A."/>
            <person name="Liang C."/>
            <person name="Lipzen A."/>
            <person name="Lutzoni F."/>
            <person name="Magnuson J."/>
            <person name="Mondo S."/>
            <person name="Nolan M."/>
            <person name="Ohm R."/>
            <person name="Pangilinan J."/>
            <person name="Park H.-J."/>
            <person name="Ramirez L."/>
            <person name="Alfaro M."/>
            <person name="Sun H."/>
            <person name="Tritt A."/>
            <person name="Yoshinaga Y."/>
            <person name="Zwiers L.-H."/>
            <person name="Turgeon B."/>
            <person name="Goodwin S."/>
            <person name="Spatafora J."/>
            <person name="Crous P."/>
            <person name="Grigoriev I."/>
        </authorList>
    </citation>
    <scope>NUCLEOTIDE SEQUENCE</scope>
    <source>
        <strain evidence="1">CBS 109.77</strain>
    </source>
</reference>
<dbReference type="OrthoDB" id="4924482at2759"/>
<proteinExistence type="predicted"/>
<evidence type="ECO:0000313" key="2">
    <source>
        <dbReference type="Proteomes" id="UP000799757"/>
    </source>
</evidence>
<protein>
    <submittedName>
        <fullName evidence="1">Uncharacterized protein</fullName>
    </submittedName>
</protein>
<keyword evidence="2" id="KW-1185">Reference proteome</keyword>
<dbReference type="Pfam" id="PF21858">
    <property type="entry name" value="DUF6914"/>
    <property type="match status" value="1"/>
</dbReference>
<name>A0A6A6WZM7_9PLEO</name>
<accession>A0A6A6WZM7</accession>
<evidence type="ECO:0000313" key="1">
    <source>
        <dbReference type="EMBL" id="KAF2789405.1"/>
    </source>
</evidence>
<dbReference type="InterPro" id="IPR054208">
    <property type="entry name" value="DUF6914"/>
</dbReference>
<dbReference type="Proteomes" id="UP000799757">
    <property type="component" value="Unassembled WGS sequence"/>
</dbReference>
<organism evidence="1 2">
    <name type="scientific">Melanomma pulvis-pyrius CBS 109.77</name>
    <dbReference type="NCBI Taxonomy" id="1314802"/>
    <lineage>
        <taxon>Eukaryota</taxon>
        <taxon>Fungi</taxon>
        <taxon>Dikarya</taxon>
        <taxon>Ascomycota</taxon>
        <taxon>Pezizomycotina</taxon>
        <taxon>Dothideomycetes</taxon>
        <taxon>Pleosporomycetidae</taxon>
        <taxon>Pleosporales</taxon>
        <taxon>Melanommataceae</taxon>
        <taxon>Melanomma</taxon>
    </lineage>
</organism>
<dbReference type="EMBL" id="MU002140">
    <property type="protein sequence ID" value="KAF2789405.1"/>
    <property type="molecule type" value="Genomic_DNA"/>
</dbReference>